<dbReference type="GO" id="GO:0042393">
    <property type="term" value="F:histone binding"/>
    <property type="evidence" value="ECO:0007669"/>
    <property type="project" value="TreeGrafter"/>
</dbReference>
<evidence type="ECO:0000256" key="2">
    <source>
        <dbReference type="ARBA" id="ARBA00022618"/>
    </source>
</evidence>
<accession>A0A6U9RH90</accession>
<feature type="compositionally biased region" description="Polar residues" evidence="7">
    <location>
        <begin position="1169"/>
        <end position="1178"/>
    </location>
</feature>
<comment type="subcellular location">
    <subcellularLocation>
        <location evidence="1">Nucleus</location>
    </subcellularLocation>
</comment>
<dbReference type="EMBL" id="HBIS01006569">
    <property type="protein sequence ID" value="CAE0612113.1"/>
    <property type="molecule type" value="Transcribed_RNA"/>
</dbReference>
<evidence type="ECO:0000313" key="9">
    <source>
        <dbReference type="EMBL" id="CAE0612112.1"/>
    </source>
</evidence>
<dbReference type="InterPro" id="IPR032682">
    <property type="entry name" value="Cnd1_C"/>
</dbReference>
<dbReference type="SUPFAM" id="SSF48371">
    <property type="entry name" value="ARM repeat"/>
    <property type="match status" value="1"/>
</dbReference>
<evidence type="ECO:0000256" key="7">
    <source>
        <dbReference type="SAM" id="MobiDB-lite"/>
    </source>
</evidence>
<reference evidence="10" key="1">
    <citation type="submission" date="2021-01" db="EMBL/GenBank/DDBJ databases">
        <authorList>
            <person name="Corre E."/>
            <person name="Pelletier E."/>
            <person name="Niang G."/>
            <person name="Scheremetjew M."/>
            <person name="Finn R."/>
            <person name="Kale V."/>
            <person name="Holt S."/>
            <person name="Cochrane G."/>
            <person name="Meng A."/>
            <person name="Brown T."/>
            <person name="Cohen L."/>
        </authorList>
    </citation>
    <scope>NUCLEOTIDE SEQUENCE</scope>
    <source>
        <strain evidence="10">CCMP1897</strain>
    </source>
</reference>
<proteinExistence type="predicted"/>
<feature type="region of interest" description="Disordered" evidence="7">
    <location>
        <begin position="349"/>
        <end position="376"/>
    </location>
</feature>
<evidence type="ECO:0000259" key="8">
    <source>
        <dbReference type="Pfam" id="PF12717"/>
    </source>
</evidence>
<name>A0A6U9RH90_9CHLO</name>
<keyword evidence="5" id="KW-0539">Nucleus</keyword>
<dbReference type="EMBL" id="HBIS01006568">
    <property type="protein sequence ID" value="CAE0612112.1"/>
    <property type="molecule type" value="Transcribed_RNA"/>
</dbReference>
<sequence>MADATKEGSMRQARACLEAYVKQAERGCARMDAEAVGGAARAVRKACRKNAEGMHEEKDERDVLRELVRLMARVMELVSMKEHPEMLKVVVEALVELTSAEGTIPNRERQGPDRVVCERAYEALLSVVHRRHGDARELAALVLRSLSPNVLLGAGGSGRQGKAPPAPPKWRWNVQQDTLAFARKLGQSMPEAMDAVAGLARHVSIRCPDKAEYRSSAVHAISQMAVQMSPTEQRRLVGFMQRLSKTTKPAQRIVAVESMGSFLNMLEGILDPNAKINQEEGNSSEAGEKGCTTTCGQLCLLTLVQRSSDKVPSVRSRALACLVGSLEEFETDKGLGVVVEIMKKTKHLPGLKPSPTKEGYENGIETSTGGSPPSAEHGESLFQALLKLVHRRCLDEKAAVRKSAILLLSLLLASKQKTLCKEDMGALEAACLDPLVSIRKVALAAVAQIADAIPSNHGVATLWLDSGLPLVRDPEISVQERAMELVERQLLQPLMAKQLLLEVQSDALSLAEPPRSLHLLAGIGKSQASAASIQQAFLLLAKQKRLDGKRLGNALQRLLEQVELPEGTRKDGLTVLHPDAVITGIWVLLAEVAIHYPSAVKWRFLEGAWKALTEDNSEKVSQRLTLVLMAIAHAAAIFPPEHAEKLKSALTKSLSTFDMEPSLIAAHVSTVASLSMEDQQWGEALVTAAETTLQQYVFPTDGIKVSSARKIASALFTYGEVALVCETAFKQDTVTLVQALLGPSLAGGKEVPHALQAHAWTALGKLCLIDEGLAKKCMPIFIQELDKASSAVVRNNVLVALSDLMVKYTALVDAHIMRLAALIQDPCEVIRRQSLVLLANLLQRDYLKWRVPLLQHVLLAVVDESPLIRGMAEHLMQQFLPTKAPLLVYNSFIEIMCTLNGCAPISSTGAKVERDHSISVPALQGMEPSACLKRAAIYKAMVVQMLPEHRLATAARLATEVLATVADGNISLEEAGPVVADALEVLSWKEVRSMLRSSSEDDDAGAEAIAQAQGKLVAQVVKKNLVENIIPVLIQLKHTMENQKSPLLATLMGCLRELMKQYKSEVQVLLSADPQLAKEVHYDIRHAEEASSKLRTTDVSPTAARSSPQETLKKSKTPRCARRSSLVGVTDASPLAAEVLQSAATDGLTSPPPDPSIFDAPPSRRRSMLSKTPRSSPGSEHYKSMSVPRLRSRSRLGMALSMDGKGRRESFGLVQHPESSPDENLDKSNKPLIPTPLPIRAYADEGWEQSDKAGQAAADVILPSPDKPAQSLPKWNLEVAVDNEGGIRGCKRRASKSP</sequence>
<feature type="region of interest" description="Disordered" evidence="7">
    <location>
        <begin position="1089"/>
        <end position="1128"/>
    </location>
</feature>
<keyword evidence="3" id="KW-0498">Mitosis</keyword>
<feature type="compositionally biased region" description="Polar residues" evidence="7">
    <location>
        <begin position="1097"/>
        <end position="1110"/>
    </location>
</feature>
<dbReference type="GO" id="GO:0051301">
    <property type="term" value="P:cell division"/>
    <property type="evidence" value="ECO:0007669"/>
    <property type="project" value="UniProtKB-KW"/>
</dbReference>
<protein>
    <recommendedName>
        <fullName evidence="8">Condensin complex subunit 1 C-terminal domain-containing protein</fullName>
    </recommendedName>
</protein>
<dbReference type="InterPro" id="IPR011989">
    <property type="entry name" value="ARM-like"/>
</dbReference>
<evidence type="ECO:0000313" key="10">
    <source>
        <dbReference type="EMBL" id="CAE0612113.1"/>
    </source>
</evidence>
<dbReference type="PANTHER" id="PTHR14222">
    <property type="entry name" value="CONDENSIN"/>
    <property type="match status" value="1"/>
</dbReference>
<feature type="region of interest" description="Disordered" evidence="7">
    <location>
        <begin position="1212"/>
        <end position="1237"/>
    </location>
</feature>
<dbReference type="GO" id="GO:0000779">
    <property type="term" value="C:condensed chromosome, centromeric region"/>
    <property type="evidence" value="ECO:0007669"/>
    <property type="project" value="TreeGrafter"/>
</dbReference>
<keyword evidence="4" id="KW-0226">DNA condensation</keyword>
<gene>
    <name evidence="9" type="ORF">PSAL00342_LOCUS5947</name>
    <name evidence="10" type="ORF">PSAL00342_LOCUS5948</name>
</gene>
<feature type="domain" description="Condensin complex subunit 1 C-terminal" evidence="8">
    <location>
        <begin position="792"/>
        <end position="900"/>
    </location>
</feature>
<keyword evidence="2" id="KW-0132">Cell division</keyword>
<dbReference type="PANTHER" id="PTHR14222:SF1">
    <property type="entry name" value="CONDENSIN-2 COMPLEX SUBUNIT D3"/>
    <property type="match status" value="1"/>
</dbReference>
<evidence type="ECO:0000256" key="3">
    <source>
        <dbReference type="ARBA" id="ARBA00022776"/>
    </source>
</evidence>
<evidence type="ECO:0000256" key="4">
    <source>
        <dbReference type="ARBA" id="ARBA00023067"/>
    </source>
</evidence>
<feature type="region of interest" description="Disordered" evidence="7">
    <location>
        <begin position="1144"/>
        <end position="1189"/>
    </location>
</feature>
<organism evidence="10">
    <name type="scientific">Picocystis salinarum</name>
    <dbReference type="NCBI Taxonomy" id="88271"/>
    <lineage>
        <taxon>Eukaryota</taxon>
        <taxon>Viridiplantae</taxon>
        <taxon>Chlorophyta</taxon>
        <taxon>Picocystophyceae</taxon>
        <taxon>Picocystales</taxon>
        <taxon>Picocystaceae</taxon>
        <taxon>Picocystis</taxon>
    </lineage>
</organism>
<evidence type="ECO:0000256" key="1">
    <source>
        <dbReference type="ARBA" id="ARBA00004123"/>
    </source>
</evidence>
<dbReference type="Pfam" id="PF12717">
    <property type="entry name" value="Cnd1"/>
    <property type="match status" value="1"/>
</dbReference>
<dbReference type="InterPro" id="IPR026971">
    <property type="entry name" value="CND1/NCAPD3"/>
</dbReference>
<evidence type="ECO:0000256" key="6">
    <source>
        <dbReference type="ARBA" id="ARBA00023306"/>
    </source>
</evidence>
<dbReference type="GO" id="GO:0007076">
    <property type="term" value="P:mitotic chromosome condensation"/>
    <property type="evidence" value="ECO:0007669"/>
    <property type="project" value="InterPro"/>
</dbReference>
<dbReference type="Gene3D" id="1.25.10.10">
    <property type="entry name" value="Leucine-rich Repeat Variant"/>
    <property type="match status" value="2"/>
</dbReference>
<dbReference type="InterPro" id="IPR016024">
    <property type="entry name" value="ARM-type_fold"/>
</dbReference>
<evidence type="ECO:0000256" key="5">
    <source>
        <dbReference type="ARBA" id="ARBA00023242"/>
    </source>
</evidence>
<dbReference type="GO" id="GO:0000796">
    <property type="term" value="C:condensin complex"/>
    <property type="evidence" value="ECO:0007669"/>
    <property type="project" value="TreeGrafter"/>
</dbReference>
<keyword evidence="6" id="KW-0131">Cell cycle</keyword>
<dbReference type="GO" id="GO:0005634">
    <property type="term" value="C:nucleus"/>
    <property type="evidence" value="ECO:0007669"/>
    <property type="project" value="UniProtKB-SubCell"/>
</dbReference>
<dbReference type="GO" id="GO:0010032">
    <property type="term" value="P:meiotic chromosome condensation"/>
    <property type="evidence" value="ECO:0007669"/>
    <property type="project" value="TreeGrafter"/>
</dbReference>